<feature type="region of interest" description="Disordered" evidence="1">
    <location>
        <begin position="829"/>
        <end position="873"/>
    </location>
</feature>
<feature type="compositionally biased region" description="Polar residues" evidence="1">
    <location>
        <begin position="855"/>
        <end position="867"/>
    </location>
</feature>
<feature type="region of interest" description="Disordered" evidence="1">
    <location>
        <begin position="73"/>
        <end position="102"/>
    </location>
</feature>
<organism evidence="2">
    <name type="scientific">Trypanosoma congolense (strain IL3000)</name>
    <dbReference type="NCBI Taxonomy" id="1068625"/>
    <lineage>
        <taxon>Eukaryota</taxon>
        <taxon>Discoba</taxon>
        <taxon>Euglenozoa</taxon>
        <taxon>Kinetoplastea</taxon>
        <taxon>Metakinetoplastina</taxon>
        <taxon>Trypanosomatida</taxon>
        <taxon>Trypanosomatidae</taxon>
        <taxon>Trypanosoma</taxon>
        <taxon>Nannomonas</taxon>
    </lineage>
</organism>
<sequence length="1138" mass="122768">MGAVPSRESLMRGFFQLPDCGRRHGMVLIPLIEEFFPSPDCLLLRQLLETRKDPFVHYNHCYDEGFARHGDATGPEEVSCTAATDPLSSSSGQGPSSAPEPTACDAAAAAASVAEAPGGGEDKWRDDQYTPLDCTLEEFYQTYVRREDDLNILDTDKQMFELYAKDPRALRPVPCAIAFTSSCPCAHTASNNEVVQDDGGGGGGLMDAEGKGEGHAGATTATVDAVTTGGNDILRESTLLFGMQLQVVGLVADVSRFNRRTYEGATSEGALQLQMFLSKSVGDQNVAHAFLAALYTYVRQWREALAGLMGNRECENPSQNRAWANQHELGCLTSPTTVSNEQLWHLPPISAVITATRRTNIPILCFYRCLRAVLLRVVNMVKCGEGSEAGDMGCFRCAAHDRPSHHTGGRTTREPLSTLEGFVRGFVGCIPTENPEKSIDSGDVLHMWLDNSKMITHIPEEVVACAVVCVAQCADCQDCTVSIIRPRQPTTQAADISSTSKKRRRNAPRRPKRSTAPSIVDTGSCPATELIQTFDGFSGSATSAGAAKETGAQVGHVTADSRGQENKLRGALGQSIVVEAWPEDGIDLIAISDSLGRPADHQVHPHWVVGPSEKAQRTAAASLALWRSSGRSVVTENDLGLSGAKGCTGPRKGSGAMEGRMGLGEVLSLVADLAAGKDDGSWVLKRAKHPVEELLLSELHNGCRLAREADVHSPNWVRYTDNDIQKSRALPVVLSSIQLGENTTGDSAAFAAAVNQLVGEGSLCLWRVRLSASVARVVAVAPYFLRPPRGGRVRGKTGRRRGVKQWDDITRNHSPPAVATTAVPTAGVYHSTNRRPLGRRAAPRRPKPARRHAITSPTEVIDSSSYKGTAAEVGGSQNFSPAHLSYASFGDCRSHQQPIQNISMPSFDAMTRSQLFCQHTAPVPLSPSGVAALSHSHQSNHFCFNHSFFDTALPPFQEVNQGSRRHSTPFTSSHTTLRDANELTYGTSHRDTRRQSNRSTSHAFPQRISLSSFSNFSHLEDDGSFWSHSAADDRLSVTRHSSFVSNNDAVLNQSFDSCQGPVHPRPYGRGECSRPSAGTCRSFLGATSNSVMHNSEGISTGINNPGEDTPTLSGCFDDSHTDQSPVRLTVTIRHGLPH</sequence>
<dbReference type="VEuPathDB" id="TriTrypDB:TcIL3000_4_3860"/>
<dbReference type="PANTHER" id="PTHR35614">
    <property type="match status" value="1"/>
</dbReference>
<gene>
    <name evidence="2" type="ORF">TCIL3000_4_3860</name>
</gene>
<protein>
    <submittedName>
        <fullName evidence="2">Uncharacterized protein TCIL3000_4_3860</fullName>
    </submittedName>
</protein>
<feature type="compositionally biased region" description="Basic residues" evidence="1">
    <location>
        <begin position="500"/>
        <end position="513"/>
    </location>
</feature>
<name>G0ULM7_TRYCI</name>
<reference evidence="2" key="1">
    <citation type="journal article" date="2012" name="Proc. Natl. Acad. Sci. U.S.A.">
        <title>Antigenic diversity is generated by distinct evolutionary mechanisms in African trypanosome species.</title>
        <authorList>
            <person name="Jackson A.P."/>
            <person name="Berry A."/>
            <person name="Aslett M."/>
            <person name="Allison H.C."/>
            <person name="Burton P."/>
            <person name="Vavrova-Anderson J."/>
            <person name="Brown R."/>
            <person name="Browne H."/>
            <person name="Corton N."/>
            <person name="Hauser H."/>
            <person name="Gamble J."/>
            <person name="Gilderthorp R."/>
            <person name="Marcello L."/>
            <person name="McQuillan J."/>
            <person name="Otto T.D."/>
            <person name="Quail M.A."/>
            <person name="Sanders M.J."/>
            <person name="van Tonder A."/>
            <person name="Ginger M.L."/>
            <person name="Field M.C."/>
            <person name="Barry J.D."/>
            <person name="Hertz-Fowler C."/>
            <person name="Berriman M."/>
        </authorList>
    </citation>
    <scope>NUCLEOTIDE SEQUENCE</scope>
    <source>
        <strain evidence="2">IL3000</strain>
    </source>
</reference>
<accession>G0ULM7</accession>
<evidence type="ECO:0000313" key="2">
    <source>
        <dbReference type="EMBL" id="CCC90282.1"/>
    </source>
</evidence>
<proteinExistence type="predicted"/>
<feature type="compositionally biased region" description="Polar residues" evidence="1">
    <location>
        <begin position="959"/>
        <end position="975"/>
    </location>
</feature>
<feature type="compositionally biased region" description="Low complexity" evidence="1">
    <location>
        <begin position="88"/>
        <end position="102"/>
    </location>
</feature>
<feature type="compositionally biased region" description="Basic residues" evidence="1">
    <location>
        <begin position="832"/>
        <end position="853"/>
    </location>
</feature>
<feature type="compositionally biased region" description="Polar residues" evidence="1">
    <location>
        <begin position="490"/>
        <end position="499"/>
    </location>
</feature>
<dbReference type="AlphaFoldDB" id="G0ULM7"/>
<feature type="region of interest" description="Disordered" evidence="1">
    <location>
        <begin position="490"/>
        <end position="523"/>
    </location>
</feature>
<evidence type="ECO:0000256" key="1">
    <source>
        <dbReference type="SAM" id="MobiDB-lite"/>
    </source>
</evidence>
<dbReference type="EMBL" id="HE575317">
    <property type="protein sequence ID" value="CCC90282.1"/>
    <property type="molecule type" value="Genomic_DNA"/>
</dbReference>
<feature type="region of interest" description="Disordered" evidence="1">
    <location>
        <begin position="959"/>
        <end position="1004"/>
    </location>
</feature>
<dbReference type="PANTHER" id="PTHR35614:SF6">
    <property type="match status" value="1"/>
</dbReference>